<dbReference type="SUPFAM" id="SSF56731">
    <property type="entry name" value="DNA primase core"/>
    <property type="match status" value="1"/>
</dbReference>
<keyword evidence="1 12" id="KW-0240">DNA-directed RNA polymerase</keyword>
<dbReference type="CDD" id="cd03364">
    <property type="entry name" value="TOPRIM_DnaG_primases"/>
    <property type="match status" value="1"/>
</dbReference>
<dbReference type="InterPro" id="IPR037068">
    <property type="entry name" value="DNA_primase_core_N_sf"/>
</dbReference>
<dbReference type="Proteomes" id="UP000178319">
    <property type="component" value="Unassembled WGS sequence"/>
</dbReference>
<dbReference type="GO" id="GO:0008270">
    <property type="term" value="F:zinc ion binding"/>
    <property type="evidence" value="ECO:0007669"/>
    <property type="project" value="UniProtKB-UniRule"/>
</dbReference>
<dbReference type="Gene3D" id="1.10.860.10">
    <property type="entry name" value="DNAb Helicase, Chain A"/>
    <property type="match status" value="1"/>
</dbReference>
<dbReference type="HAMAP" id="MF_00974">
    <property type="entry name" value="DNA_primase_DnaG"/>
    <property type="match status" value="1"/>
</dbReference>
<evidence type="ECO:0000256" key="14">
    <source>
        <dbReference type="PIRSR" id="PIRSR002811-1"/>
    </source>
</evidence>
<dbReference type="NCBIfam" id="TIGR01391">
    <property type="entry name" value="dnaG"/>
    <property type="match status" value="1"/>
</dbReference>
<dbReference type="InterPro" id="IPR019475">
    <property type="entry name" value="DNA_primase_DnaB-bd"/>
</dbReference>
<dbReference type="FunFam" id="3.90.580.10:FF:000001">
    <property type="entry name" value="DNA primase"/>
    <property type="match status" value="1"/>
</dbReference>
<evidence type="ECO:0000256" key="7">
    <source>
        <dbReference type="ARBA" id="ARBA00022771"/>
    </source>
</evidence>
<dbReference type="Gene3D" id="3.90.980.10">
    <property type="entry name" value="DNA primase, catalytic core, N-terminal domain"/>
    <property type="match status" value="1"/>
</dbReference>
<dbReference type="InterPro" id="IPR002694">
    <property type="entry name" value="Znf_CHC2"/>
</dbReference>
<keyword evidence="10 12" id="KW-0238">DNA-binding</keyword>
<dbReference type="GO" id="GO:0006269">
    <property type="term" value="P:DNA replication, synthesis of primer"/>
    <property type="evidence" value="ECO:0007669"/>
    <property type="project" value="UniProtKB-UniRule"/>
</dbReference>
<evidence type="ECO:0000259" key="16">
    <source>
        <dbReference type="PROSITE" id="PS50880"/>
    </source>
</evidence>
<evidence type="ECO:0000256" key="4">
    <source>
        <dbReference type="ARBA" id="ARBA00022695"/>
    </source>
</evidence>
<keyword evidence="5 12" id="KW-0235">DNA replication</keyword>
<dbReference type="GO" id="GO:0003677">
    <property type="term" value="F:DNA binding"/>
    <property type="evidence" value="ECO:0007669"/>
    <property type="project" value="UniProtKB-KW"/>
</dbReference>
<dbReference type="InterPro" id="IPR050219">
    <property type="entry name" value="DnaG_primase"/>
</dbReference>
<dbReference type="SMART" id="SM00400">
    <property type="entry name" value="ZnF_CHCC"/>
    <property type="match status" value="1"/>
</dbReference>
<evidence type="ECO:0000256" key="8">
    <source>
        <dbReference type="ARBA" id="ARBA00022833"/>
    </source>
</evidence>
<evidence type="ECO:0000256" key="1">
    <source>
        <dbReference type="ARBA" id="ARBA00022478"/>
    </source>
</evidence>
<proteinExistence type="inferred from homology"/>
<keyword evidence="7 12" id="KW-0863">Zinc-finger</keyword>
<feature type="zinc finger region" description="CHC2-type" evidence="12 14">
    <location>
        <begin position="36"/>
        <end position="60"/>
    </location>
</feature>
<dbReference type="InterPro" id="IPR036977">
    <property type="entry name" value="DNA_primase_Znf_CHC2"/>
</dbReference>
<dbReference type="EC" id="2.7.7.101" evidence="12"/>
<evidence type="ECO:0000313" key="18">
    <source>
        <dbReference type="Proteomes" id="UP000178319"/>
    </source>
</evidence>
<evidence type="ECO:0000256" key="5">
    <source>
        <dbReference type="ARBA" id="ARBA00022705"/>
    </source>
</evidence>
<keyword evidence="15" id="KW-0175">Coiled coil</keyword>
<comment type="catalytic activity">
    <reaction evidence="12">
        <text>ssDNA + n NTP = ssDNA/pppN(pN)n-1 hybrid + (n-1) diphosphate.</text>
        <dbReference type="EC" id="2.7.7.101"/>
    </reaction>
</comment>
<comment type="subunit">
    <text evidence="12">Monomer. Interacts with DnaB.</text>
</comment>
<evidence type="ECO:0000256" key="11">
    <source>
        <dbReference type="ARBA" id="ARBA00023163"/>
    </source>
</evidence>
<evidence type="ECO:0000256" key="9">
    <source>
        <dbReference type="ARBA" id="ARBA00022842"/>
    </source>
</evidence>
<dbReference type="Pfam" id="PF01807">
    <property type="entry name" value="Zn_ribbon_DnaG"/>
    <property type="match status" value="1"/>
</dbReference>
<dbReference type="InterPro" id="IPR034151">
    <property type="entry name" value="TOPRIM_DnaG_bac"/>
</dbReference>
<keyword evidence="8 12" id="KW-0862">Zinc</keyword>
<dbReference type="InterPro" id="IPR006295">
    <property type="entry name" value="DNA_primase_DnaG"/>
</dbReference>
<dbReference type="Gene3D" id="3.90.580.10">
    <property type="entry name" value="Zinc finger, CHC2-type domain"/>
    <property type="match status" value="1"/>
</dbReference>
<dbReference type="STRING" id="1797516.A3D26_00535"/>
<evidence type="ECO:0000256" key="2">
    <source>
        <dbReference type="ARBA" id="ARBA00022515"/>
    </source>
</evidence>
<comment type="caution">
    <text evidence="17">The sequence shown here is derived from an EMBL/GenBank/DDBJ whole genome shotgun (WGS) entry which is preliminary data.</text>
</comment>
<gene>
    <name evidence="12" type="primary">dnaG</name>
    <name evidence="17" type="ORF">A3D26_00535</name>
</gene>
<evidence type="ECO:0000256" key="3">
    <source>
        <dbReference type="ARBA" id="ARBA00022679"/>
    </source>
</evidence>
<sequence length="582" mass="65427">MAEDQIEEIKLKTDIVEIVGEYVELKKAGRNYKGLCPFHSEKSPSFMVSPELQIFKCFGCSVGGDVYKFLIDYEKIEFPQALKILADKAGIKLQPLKGFTGFEEKEEIYKVNFVASDFYHYLLTKHALGETARDYLKKRGIGEDLIKTFKLGFAPDLPGALFNFLTKKKNYQPTLLEKAGLVVGRGGNYFDRFRARIMFPIGDHYGNTIAFSGRVLKSSGDIAKYINSPDTLVYKKGQTVYGLSVTKEKVKKSGFVVVVEGEFDLLSSYKAGIENIVAIKGSALTPQQAELLSRFTSKVALALDSDFAGDQAARRGIDVLKKSGAEVKVIDLGKYKDPDEFAMEDPEGWKKAVDTAQSIYDFLIESTFAKFDPKTTEGKEKIGRELTPVLASIEDEIVKAYCVRIVSERLGVPEEAVLAQIGKTRLANSQKEETIIEETQKSRQEILEEKLLGLLLHQNPDLTDEETFNLFKTTKAQKIVQEYRSLGNGFTPQDLSQRLPSELNNFFSELFLRGDQIGEKDQKKEVGSLKKELRILSIKDEIKNITRKIKEAEVENNEDSTQELGGLLRDLTLKLSNLEKEE</sequence>
<keyword evidence="3 12" id="KW-0808">Transferase</keyword>
<dbReference type="GO" id="GO:1990077">
    <property type="term" value="C:primosome complex"/>
    <property type="evidence" value="ECO:0007669"/>
    <property type="project" value="UniProtKB-KW"/>
</dbReference>
<dbReference type="InterPro" id="IPR030846">
    <property type="entry name" value="DnaG_bac"/>
</dbReference>
<evidence type="ECO:0000313" key="17">
    <source>
        <dbReference type="EMBL" id="OGY10565.1"/>
    </source>
</evidence>
<dbReference type="Pfam" id="PF10410">
    <property type="entry name" value="DnaB_bind"/>
    <property type="match status" value="1"/>
</dbReference>
<evidence type="ECO:0000256" key="15">
    <source>
        <dbReference type="SAM" id="Coils"/>
    </source>
</evidence>
<dbReference type="Pfam" id="PF13155">
    <property type="entry name" value="Toprim_2"/>
    <property type="match status" value="1"/>
</dbReference>
<feature type="coiled-coil region" evidence="15">
    <location>
        <begin position="535"/>
        <end position="562"/>
    </location>
</feature>
<comment type="function">
    <text evidence="12 13">RNA polymerase that catalyzes the synthesis of short RNA molecules used as primers for DNA polymerase during DNA replication.</text>
</comment>
<organism evidence="17 18">
    <name type="scientific">Candidatus Blackburnbacteria bacterium RIFCSPHIGHO2_02_FULL_44_20</name>
    <dbReference type="NCBI Taxonomy" id="1797516"/>
    <lineage>
        <taxon>Bacteria</taxon>
        <taxon>Candidatus Blackburniibacteriota</taxon>
    </lineage>
</organism>
<dbReference type="GO" id="GO:0003899">
    <property type="term" value="F:DNA-directed RNA polymerase activity"/>
    <property type="evidence" value="ECO:0007669"/>
    <property type="project" value="UniProtKB-UniRule"/>
</dbReference>
<feature type="domain" description="Toprim" evidence="16">
    <location>
        <begin position="254"/>
        <end position="335"/>
    </location>
</feature>
<dbReference type="AlphaFoldDB" id="A0A1G1V599"/>
<name>A0A1G1V599_9BACT</name>
<dbReference type="Pfam" id="PF08275">
    <property type="entry name" value="DNAG_N"/>
    <property type="match status" value="1"/>
</dbReference>
<evidence type="ECO:0000256" key="12">
    <source>
        <dbReference type="HAMAP-Rule" id="MF_00974"/>
    </source>
</evidence>
<dbReference type="SUPFAM" id="SSF57783">
    <property type="entry name" value="Zinc beta-ribbon"/>
    <property type="match status" value="1"/>
</dbReference>
<evidence type="ECO:0000256" key="10">
    <source>
        <dbReference type="ARBA" id="ARBA00023125"/>
    </source>
</evidence>
<dbReference type="PIRSF" id="PIRSF002811">
    <property type="entry name" value="DnaG"/>
    <property type="match status" value="1"/>
</dbReference>
<dbReference type="GO" id="GO:0000428">
    <property type="term" value="C:DNA-directed RNA polymerase complex"/>
    <property type="evidence" value="ECO:0007669"/>
    <property type="project" value="UniProtKB-KW"/>
</dbReference>
<comment type="similarity">
    <text evidence="12 13">Belongs to the DnaG primase family.</text>
</comment>
<keyword evidence="2 12" id="KW-0639">Primosome</keyword>
<dbReference type="EMBL" id="MHBZ01000033">
    <property type="protein sequence ID" value="OGY10565.1"/>
    <property type="molecule type" value="Genomic_DNA"/>
</dbReference>
<keyword evidence="4 12" id="KW-0548">Nucleotidyltransferase</keyword>
<dbReference type="SMART" id="SM00493">
    <property type="entry name" value="TOPRIM"/>
    <property type="match status" value="1"/>
</dbReference>
<dbReference type="PANTHER" id="PTHR30313:SF2">
    <property type="entry name" value="DNA PRIMASE"/>
    <property type="match status" value="1"/>
</dbReference>
<dbReference type="InterPro" id="IPR006171">
    <property type="entry name" value="TOPRIM_dom"/>
</dbReference>
<accession>A0A1G1V599</accession>
<protein>
    <recommendedName>
        <fullName evidence="12 13">DNA primase</fullName>
        <ecNumber evidence="12">2.7.7.101</ecNumber>
    </recommendedName>
</protein>
<dbReference type="PANTHER" id="PTHR30313">
    <property type="entry name" value="DNA PRIMASE"/>
    <property type="match status" value="1"/>
</dbReference>
<dbReference type="InterPro" id="IPR013264">
    <property type="entry name" value="DNAG_N"/>
</dbReference>
<evidence type="ECO:0000256" key="13">
    <source>
        <dbReference type="PIRNR" id="PIRNR002811"/>
    </source>
</evidence>
<keyword evidence="6 12" id="KW-0479">Metal-binding</keyword>
<dbReference type="PROSITE" id="PS50880">
    <property type="entry name" value="TOPRIM"/>
    <property type="match status" value="1"/>
</dbReference>
<dbReference type="GO" id="GO:0005737">
    <property type="term" value="C:cytoplasm"/>
    <property type="evidence" value="ECO:0007669"/>
    <property type="project" value="TreeGrafter"/>
</dbReference>
<comment type="cofactor">
    <cofactor evidence="12 13 14">
        <name>Zn(2+)</name>
        <dbReference type="ChEBI" id="CHEBI:29105"/>
    </cofactor>
    <text evidence="12 13 14">Binds 1 zinc ion per monomer.</text>
</comment>
<keyword evidence="9" id="KW-0460">Magnesium</keyword>
<evidence type="ECO:0000256" key="6">
    <source>
        <dbReference type="ARBA" id="ARBA00022723"/>
    </source>
</evidence>
<reference evidence="17 18" key="1">
    <citation type="journal article" date="2016" name="Nat. Commun.">
        <title>Thousands of microbial genomes shed light on interconnected biogeochemical processes in an aquifer system.</title>
        <authorList>
            <person name="Anantharaman K."/>
            <person name="Brown C.T."/>
            <person name="Hug L.A."/>
            <person name="Sharon I."/>
            <person name="Castelle C.J."/>
            <person name="Probst A.J."/>
            <person name="Thomas B.C."/>
            <person name="Singh A."/>
            <person name="Wilkins M.J."/>
            <person name="Karaoz U."/>
            <person name="Brodie E.L."/>
            <person name="Williams K.H."/>
            <person name="Hubbard S.S."/>
            <person name="Banfield J.F."/>
        </authorList>
    </citation>
    <scope>NUCLEOTIDE SEQUENCE [LARGE SCALE GENOMIC DNA]</scope>
</reference>
<comment type="domain">
    <text evidence="12">Contains an N-terminal zinc-binding domain, a central core domain that contains the primase activity, and a C-terminal DnaB-binding domain.</text>
</comment>
<keyword evidence="11 12" id="KW-0804">Transcription</keyword>
<dbReference type="InterPro" id="IPR016136">
    <property type="entry name" value="DNA_helicase_N/primase_C"/>
</dbReference>
<dbReference type="Gene3D" id="3.40.1360.10">
    <property type="match status" value="1"/>
</dbReference>